<feature type="domain" description="Cwf19-like C-terminal" evidence="3">
    <location>
        <begin position="305"/>
        <end position="430"/>
    </location>
</feature>
<name>A0A9P9WME0_9PEZI</name>
<comment type="caution">
    <text evidence="4">The sequence shown here is derived from an EMBL/GenBank/DDBJ whole genome shotgun (WGS) entry which is preliminary data.</text>
</comment>
<proteinExistence type="predicted"/>
<dbReference type="EMBL" id="JAFIMR010000014">
    <property type="protein sequence ID" value="KAI1870149.1"/>
    <property type="molecule type" value="Genomic_DNA"/>
</dbReference>
<keyword evidence="5" id="KW-1185">Reference proteome</keyword>
<dbReference type="PANTHER" id="PTHR12072:SF4">
    <property type="entry name" value="CWF19-LIKE PROTEIN 1"/>
    <property type="match status" value="1"/>
</dbReference>
<feature type="compositionally biased region" description="Basic and acidic residues" evidence="1">
    <location>
        <begin position="283"/>
        <end position="292"/>
    </location>
</feature>
<dbReference type="GO" id="GO:0000398">
    <property type="term" value="P:mRNA splicing, via spliceosome"/>
    <property type="evidence" value="ECO:0007669"/>
    <property type="project" value="TreeGrafter"/>
</dbReference>
<dbReference type="Proteomes" id="UP000829685">
    <property type="component" value="Unassembled WGS sequence"/>
</dbReference>
<dbReference type="CDD" id="cd07380">
    <property type="entry name" value="MPP_CWF19_N"/>
    <property type="match status" value="1"/>
</dbReference>
<feature type="region of interest" description="Disordered" evidence="1">
    <location>
        <begin position="250"/>
        <end position="307"/>
    </location>
</feature>
<evidence type="ECO:0000313" key="4">
    <source>
        <dbReference type="EMBL" id="KAI1870149.1"/>
    </source>
</evidence>
<evidence type="ECO:0000313" key="5">
    <source>
        <dbReference type="Proteomes" id="UP000829685"/>
    </source>
</evidence>
<protein>
    <submittedName>
        <fullName evidence="4">Uncharacterized protein</fullName>
    </submittedName>
</protein>
<dbReference type="Pfam" id="PF04677">
    <property type="entry name" value="CwfJ_C_1"/>
    <property type="match status" value="1"/>
</dbReference>
<dbReference type="InterPro" id="IPR006767">
    <property type="entry name" value="Cwf19-like_C_dom-2"/>
</dbReference>
<dbReference type="GO" id="GO:0071014">
    <property type="term" value="C:post-mRNA release spliceosomal complex"/>
    <property type="evidence" value="ECO:0007669"/>
    <property type="project" value="TreeGrafter"/>
</dbReference>
<evidence type="ECO:0000259" key="2">
    <source>
        <dbReference type="Pfam" id="PF04676"/>
    </source>
</evidence>
<dbReference type="AlphaFoldDB" id="A0A9P9WME0"/>
<dbReference type="InterPro" id="IPR040194">
    <property type="entry name" value="Cwf19-like"/>
</dbReference>
<evidence type="ECO:0000259" key="3">
    <source>
        <dbReference type="Pfam" id="PF04677"/>
    </source>
</evidence>
<reference evidence="4" key="1">
    <citation type="submission" date="2021-03" db="EMBL/GenBank/DDBJ databases">
        <title>Revisited historic fungal species revealed as producer of novel bioactive compounds through whole genome sequencing and comparative genomics.</title>
        <authorList>
            <person name="Vignolle G.A."/>
            <person name="Hochenegger N."/>
            <person name="Mach R.L."/>
            <person name="Mach-Aigner A.R."/>
            <person name="Javad Rahimi M."/>
            <person name="Salim K.A."/>
            <person name="Chan C.M."/>
            <person name="Lim L.B.L."/>
            <person name="Cai F."/>
            <person name="Druzhinina I.S."/>
            <person name="U'Ren J.M."/>
            <person name="Derntl C."/>
        </authorList>
    </citation>
    <scope>NUCLEOTIDE SEQUENCE</scope>
    <source>
        <strain evidence="4">TUCIM 5799</strain>
    </source>
</reference>
<sequence length="543" mass="59912">MAAKIIVLGSVNGKLDTAFSKLAALHSKNNFSFAIIAGNLFEVDQDEGTIERLVNGEISVPLTTYFTVGNAPLPPQIVARVEADEDVCENLHFLGKRSVNKTSDGIRIVTLGGILDKSIVGGLSKEQHLPFHTTGDATSLRGSNKADILLTSMWPAGVWSKSKVVLSPENQAATASSHEIADLCTAIKPRYHFSFSAADFFYEREPFFYVTDDEASESKPVTRFISMASFGNAAKAKAMYAFNLQPEEAASVPPIGSTPSPFTAAKGTKRQADGDPSAYSGRFAHDGHSDRPNRRRRHQRSPPPGPSQCFFCLSNPELATHMVCSIGENAYIASAKGPLPSSSTFSSTGLKFPGHQIIIPFAHEPTMRAVPNGEGLPTYHEMARFREALQAMVSKQSDHKLGAVTWEISRANNIHTHWQFLPVPIDLLRKGLVEAAFKVEGENLRYPTFKERAVGSGIDEEGDFLRLWLWSDDSDAEIQGKELVMPINDTFRFDLQFPRKVLAKLLQLDKRIRWQDVAQSVEEESADAEHFKEAFKPWDFTLA</sequence>
<feature type="domain" description="Cwf19-like protein C-terminal" evidence="2">
    <location>
        <begin position="482"/>
        <end position="541"/>
    </location>
</feature>
<organism evidence="4 5">
    <name type="scientific">Neoarthrinium moseri</name>
    <dbReference type="NCBI Taxonomy" id="1658444"/>
    <lineage>
        <taxon>Eukaryota</taxon>
        <taxon>Fungi</taxon>
        <taxon>Dikarya</taxon>
        <taxon>Ascomycota</taxon>
        <taxon>Pezizomycotina</taxon>
        <taxon>Sordariomycetes</taxon>
        <taxon>Xylariomycetidae</taxon>
        <taxon>Amphisphaeriales</taxon>
        <taxon>Apiosporaceae</taxon>
        <taxon>Neoarthrinium</taxon>
    </lineage>
</organism>
<dbReference type="InterPro" id="IPR006768">
    <property type="entry name" value="Cwf19-like_C_dom-1"/>
</dbReference>
<accession>A0A9P9WME0</accession>
<gene>
    <name evidence="4" type="ORF">JX265_006319</name>
</gene>
<dbReference type="GO" id="GO:0061632">
    <property type="term" value="F:RNA lariat debranching enzyme activator activity"/>
    <property type="evidence" value="ECO:0007669"/>
    <property type="project" value="TreeGrafter"/>
</dbReference>
<dbReference type="PANTHER" id="PTHR12072">
    <property type="entry name" value="CWF19, CELL CYCLE CONTROL PROTEIN"/>
    <property type="match status" value="1"/>
</dbReference>
<evidence type="ECO:0000256" key="1">
    <source>
        <dbReference type="SAM" id="MobiDB-lite"/>
    </source>
</evidence>
<dbReference type="Pfam" id="PF04676">
    <property type="entry name" value="CwfJ_C_2"/>
    <property type="match status" value="1"/>
</dbReference>